<gene>
    <name evidence="1" type="ORF">AGR13a_Lc10023</name>
</gene>
<organism evidence="1 2">
    <name type="scientific">Agrobacterium genomosp. 13 str. CFBP 6927</name>
    <dbReference type="NCBI Taxonomy" id="1183428"/>
    <lineage>
        <taxon>Bacteria</taxon>
        <taxon>Pseudomonadati</taxon>
        <taxon>Pseudomonadota</taxon>
        <taxon>Alphaproteobacteria</taxon>
        <taxon>Hyphomicrobiales</taxon>
        <taxon>Rhizobiaceae</taxon>
        <taxon>Rhizobium/Agrobacterium group</taxon>
        <taxon>Agrobacterium</taxon>
        <taxon>Agrobacterium tumefaciens complex</taxon>
    </lineage>
</organism>
<reference evidence="1 2" key="1">
    <citation type="submission" date="2016-01" db="EMBL/GenBank/DDBJ databases">
        <authorList>
            <person name="Regsiter A."/>
            <person name="william w."/>
        </authorList>
    </citation>
    <scope>NUCLEOTIDE SEQUENCE [LARGE SCALE GENOMIC DNA]</scope>
    <source>
        <strain evidence="1 2">CFBP 6927</strain>
    </source>
</reference>
<keyword evidence="2" id="KW-1185">Reference proteome</keyword>
<evidence type="ECO:0008006" key="3">
    <source>
        <dbReference type="Google" id="ProtNLM"/>
    </source>
</evidence>
<evidence type="ECO:0000313" key="2">
    <source>
        <dbReference type="Proteomes" id="UP000191812"/>
    </source>
</evidence>
<comment type="caution">
    <text evidence="1">The sequence shown here is derived from an EMBL/GenBank/DDBJ whole genome shotgun (WGS) entry which is preliminary data.</text>
</comment>
<accession>A0ABM9VID4</accession>
<name>A0ABM9VID4_9HYPH</name>
<protein>
    <recommendedName>
        <fullName evidence="3">HTH crp-type domain-containing protein</fullName>
    </recommendedName>
</protein>
<dbReference type="Proteomes" id="UP000191812">
    <property type="component" value="Unassembled WGS sequence"/>
</dbReference>
<dbReference type="EMBL" id="FBWH01000035">
    <property type="protein sequence ID" value="CUX43999.1"/>
    <property type="molecule type" value="Genomic_DNA"/>
</dbReference>
<proteinExistence type="predicted"/>
<evidence type="ECO:0000313" key="1">
    <source>
        <dbReference type="EMBL" id="CUX43999.1"/>
    </source>
</evidence>
<sequence>MLLERLTPLANRILNDEAFDESVTCLCAQISIVFKREQRLVRAIGDFGAFATVICALGPGSVHEGQFTLAAVQAAVVPRGWASSRRTRALIDWLELEGTAQRLPPCGDRRERPWSLNGWLVDAVQTLAAAYLAAASAWHEHPGMVTSEKTADGVSTLLDGMNWLLRHPPELHQLSEEMRIFLGHAPGFPLLLDLLSAATATRSDDTGCEFSRKAAARAYGISRAHVTALLAKAERLNFLQRDGSRIILSDPTLQNVRRDLAYQLAFVVLWSESSKP</sequence>